<keyword evidence="1" id="KW-1133">Transmembrane helix</keyword>
<keyword evidence="1" id="KW-0812">Transmembrane</keyword>
<evidence type="ECO:0000313" key="2">
    <source>
        <dbReference type="EMBL" id="RPE71128.1"/>
    </source>
</evidence>
<sequence length="163" mass="17761">MLHRPAPKRDFTAKILRALNLSLLIFFPLAWTAPLLRAGLLPLFGMTEISVLSGIKSLWETDIVLASIVVFFAVFAPIIKVIAVELTFSGYLPAKLKPAIFVLARLAMADIFLIAIYITLAKGLRIGRLDVAWGLYLFTACVLTALVISLCSRKGSTVADGVE</sequence>
<organism evidence="2 3">
    <name type="scientific">Pacificibacter maritimus</name>
    <dbReference type="NCBI Taxonomy" id="762213"/>
    <lineage>
        <taxon>Bacteria</taxon>
        <taxon>Pseudomonadati</taxon>
        <taxon>Pseudomonadota</taxon>
        <taxon>Alphaproteobacteria</taxon>
        <taxon>Rhodobacterales</taxon>
        <taxon>Roseobacteraceae</taxon>
        <taxon>Pacificibacter</taxon>
    </lineage>
</organism>
<evidence type="ECO:0000256" key="1">
    <source>
        <dbReference type="SAM" id="Phobius"/>
    </source>
</evidence>
<proteinExistence type="predicted"/>
<keyword evidence="3" id="KW-1185">Reference proteome</keyword>
<name>A0A3N4UM94_9RHOB</name>
<dbReference type="Proteomes" id="UP000269689">
    <property type="component" value="Unassembled WGS sequence"/>
</dbReference>
<feature type="transmembrane region" description="Helical" evidence="1">
    <location>
        <begin position="21"/>
        <end position="44"/>
    </location>
</feature>
<dbReference type="AlphaFoldDB" id="A0A3N4UM94"/>
<dbReference type="Pfam" id="PF04403">
    <property type="entry name" value="PqiA"/>
    <property type="match status" value="1"/>
</dbReference>
<feature type="transmembrane region" description="Helical" evidence="1">
    <location>
        <begin position="132"/>
        <end position="151"/>
    </location>
</feature>
<dbReference type="InterPro" id="IPR007498">
    <property type="entry name" value="PqiA-like"/>
</dbReference>
<reference evidence="2 3" key="1">
    <citation type="submission" date="2018-11" db="EMBL/GenBank/DDBJ databases">
        <title>Genomic Encyclopedia of Type Strains, Phase IV (KMG-IV): sequencing the most valuable type-strain genomes for metagenomic binning, comparative biology and taxonomic classification.</title>
        <authorList>
            <person name="Goeker M."/>
        </authorList>
    </citation>
    <scope>NUCLEOTIDE SEQUENCE [LARGE SCALE GENOMIC DNA]</scope>
    <source>
        <strain evidence="2 3">DSM 104731</strain>
    </source>
</reference>
<evidence type="ECO:0000313" key="3">
    <source>
        <dbReference type="Proteomes" id="UP000269689"/>
    </source>
</evidence>
<keyword evidence="1" id="KW-0472">Membrane</keyword>
<feature type="transmembrane region" description="Helical" evidence="1">
    <location>
        <begin position="100"/>
        <end position="120"/>
    </location>
</feature>
<dbReference type="EMBL" id="RKQK01000001">
    <property type="protein sequence ID" value="RPE71128.1"/>
    <property type="molecule type" value="Genomic_DNA"/>
</dbReference>
<feature type="transmembrane region" description="Helical" evidence="1">
    <location>
        <begin position="64"/>
        <end position="88"/>
    </location>
</feature>
<protein>
    <submittedName>
        <fullName evidence="2">Paraquat-inducible protein A</fullName>
    </submittedName>
</protein>
<dbReference type="OrthoDB" id="7859336at2"/>
<comment type="caution">
    <text evidence="2">The sequence shown here is derived from an EMBL/GenBank/DDBJ whole genome shotgun (WGS) entry which is preliminary data.</text>
</comment>
<accession>A0A3N4UM94</accession>
<gene>
    <name evidence="2" type="ORF">EDD53_0241</name>
</gene>